<protein>
    <submittedName>
        <fullName evidence="1">Uncharacterized protein</fullName>
    </submittedName>
</protein>
<organism evidence="1">
    <name type="scientific">Anguilla anguilla</name>
    <name type="common">European freshwater eel</name>
    <name type="synonym">Muraena anguilla</name>
    <dbReference type="NCBI Taxonomy" id="7936"/>
    <lineage>
        <taxon>Eukaryota</taxon>
        <taxon>Metazoa</taxon>
        <taxon>Chordata</taxon>
        <taxon>Craniata</taxon>
        <taxon>Vertebrata</taxon>
        <taxon>Euteleostomi</taxon>
        <taxon>Actinopterygii</taxon>
        <taxon>Neopterygii</taxon>
        <taxon>Teleostei</taxon>
        <taxon>Anguilliformes</taxon>
        <taxon>Anguillidae</taxon>
        <taxon>Anguilla</taxon>
    </lineage>
</organism>
<dbReference type="AlphaFoldDB" id="A0A0E9Q8W1"/>
<accession>A0A0E9Q8W1</accession>
<evidence type="ECO:0000313" key="1">
    <source>
        <dbReference type="EMBL" id="JAH12750.1"/>
    </source>
</evidence>
<name>A0A0E9Q8W1_ANGAN</name>
<dbReference type="EMBL" id="GBXM01095827">
    <property type="protein sequence ID" value="JAH12750.1"/>
    <property type="molecule type" value="Transcribed_RNA"/>
</dbReference>
<reference evidence="1" key="1">
    <citation type="submission" date="2014-11" db="EMBL/GenBank/DDBJ databases">
        <authorList>
            <person name="Amaro Gonzalez C."/>
        </authorList>
    </citation>
    <scope>NUCLEOTIDE SEQUENCE</scope>
</reference>
<sequence>MSCCGTRYSILHHLGLCPFSG</sequence>
<reference evidence="1" key="2">
    <citation type="journal article" date="2015" name="Fish Shellfish Immunol.">
        <title>Early steps in the European eel (Anguilla anguilla)-Vibrio vulnificus interaction in the gills: Role of the RtxA13 toxin.</title>
        <authorList>
            <person name="Callol A."/>
            <person name="Pajuelo D."/>
            <person name="Ebbesson L."/>
            <person name="Teles M."/>
            <person name="MacKenzie S."/>
            <person name="Amaro C."/>
        </authorList>
    </citation>
    <scope>NUCLEOTIDE SEQUENCE</scope>
</reference>
<proteinExistence type="predicted"/>